<feature type="compositionally biased region" description="Polar residues" evidence="1">
    <location>
        <begin position="29"/>
        <end position="39"/>
    </location>
</feature>
<sequence>MLFLRLSSPVSPLQVDHPSNDAASFQDVSSYRRQNTTQPVAADPAPTSLRKSQRFFRAATAAAAQGGVVLQWGDSTIRLLRGAGVREVFFLFHDPSARPHAPKSTPDGAQEGLSSSQEPRDPVEVFKQLAQEDRQEQLQQQLPFVAVPRQEMHRLSFFLPESAEKMLPLAMVVRLDSGWTKFQAPPHAAFSLTAMRDFLSSYRTDVPVPGLRVERVPHVVFFTRDPEQQPKGSVPLSASKAVEASRNAAAAAGAAAEESGNLDDNTWHVGEGLKRKKIFTFSHSEPDVLKYGEAFLLEHAACKTIDLNAGVDCETNHSEDL</sequence>
<protein>
    <submittedName>
        <fullName evidence="2">Uncharacterized protein</fullName>
    </submittedName>
</protein>
<keyword evidence="3" id="KW-1185">Reference proteome</keyword>
<dbReference type="EMBL" id="JROU02000847">
    <property type="protein sequence ID" value="OEH78108.1"/>
    <property type="molecule type" value="Genomic_DNA"/>
</dbReference>
<organism evidence="2 3">
    <name type="scientific">Cyclospora cayetanensis</name>
    <dbReference type="NCBI Taxonomy" id="88456"/>
    <lineage>
        <taxon>Eukaryota</taxon>
        <taxon>Sar</taxon>
        <taxon>Alveolata</taxon>
        <taxon>Apicomplexa</taxon>
        <taxon>Conoidasida</taxon>
        <taxon>Coccidia</taxon>
        <taxon>Eucoccidiorida</taxon>
        <taxon>Eimeriorina</taxon>
        <taxon>Eimeriidae</taxon>
        <taxon>Cyclospora</taxon>
    </lineage>
</organism>
<accession>A0A1D3D3S3</accession>
<evidence type="ECO:0000313" key="2">
    <source>
        <dbReference type="EMBL" id="OEH78108.1"/>
    </source>
</evidence>
<name>A0A1D3D3S3_9EIME</name>
<evidence type="ECO:0000313" key="3">
    <source>
        <dbReference type="Proteomes" id="UP000095192"/>
    </source>
</evidence>
<dbReference type="AlphaFoldDB" id="A0A1D3D3S3"/>
<dbReference type="InParanoid" id="A0A1D3D3S3"/>
<comment type="caution">
    <text evidence="2">The sequence shown here is derived from an EMBL/GenBank/DDBJ whole genome shotgun (WGS) entry which is preliminary data.</text>
</comment>
<proteinExistence type="predicted"/>
<dbReference type="Proteomes" id="UP000095192">
    <property type="component" value="Unassembled WGS sequence"/>
</dbReference>
<feature type="region of interest" description="Disordered" evidence="1">
    <location>
        <begin position="29"/>
        <end position="48"/>
    </location>
</feature>
<gene>
    <name evidence="2" type="ORF">cyc_00545</name>
</gene>
<feature type="region of interest" description="Disordered" evidence="1">
    <location>
        <begin position="96"/>
        <end position="120"/>
    </location>
</feature>
<dbReference type="VEuPathDB" id="ToxoDB:LOC34617707"/>
<reference evidence="2 3" key="1">
    <citation type="journal article" date="2016" name="BMC Genomics">
        <title>Comparative genomics reveals Cyclospora cayetanensis possesses coccidia-like metabolism and invasion components but unique surface antigens.</title>
        <authorList>
            <person name="Liu S."/>
            <person name="Wang L."/>
            <person name="Zheng H."/>
            <person name="Xu Z."/>
            <person name="Roellig D.M."/>
            <person name="Li N."/>
            <person name="Frace M.A."/>
            <person name="Tang K."/>
            <person name="Arrowood M.J."/>
            <person name="Moss D.M."/>
            <person name="Zhang L."/>
            <person name="Feng Y."/>
            <person name="Xiao L."/>
        </authorList>
    </citation>
    <scope>NUCLEOTIDE SEQUENCE [LARGE SCALE GENOMIC DNA]</scope>
    <source>
        <strain evidence="2 3">CHN_HEN01</strain>
    </source>
</reference>
<evidence type="ECO:0000256" key="1">
    <source>
        <dbReference type="SAM" id="MobiDB-lite"/>
    </source>
</evidence>
<dbReference type="VEuPathDB" id="ToxoDB:cyc_00545"/>